<keyword evidence="1" id="KW-0418">Kinase</keyword>
<accession>A0AAN7C7Q3</accession>
<dbReference type="EMBL" id="MU860226">
    <property type="protein sequence ID" value="KAK4235943.1"/>
    <property type="molecule type" value="Genomic_DNA"/>
</dbReference>
<dbReference type="AlphaFoldDB" id="A0AAN7C7Q3"/>
<gene>
    <name evidence="1" type="ORF">C8A03DRAFT_45988</name>
</gene>
<keyword evidence="2" id="KW-1185">Reference proteome</keyword>
<dbReference type="Proteomes" id="UP001303760">
    <property type="component" value="Unassembled WGS sequence"/>
</dbReference>
<proteinExistence type="predicted"/>
<name>A0AAN7C7Q3_9PEZI</name>
<sequence>MRFDSRNKQKVFRPPATAGGYEIILPKLRRPGEPENYRICAARLDAARTETARPKKAGSFWFRTRYISAFATELSHDRPHLLHLHICPSLVASFVGYCFDHLPAFARSWFNAILPEWFLPDHLVLKTQKQGEEASVLKRLFDTEVKAYDRLRPPQGVVIPKWATLKLEELSALLQPCYRAVHAFKVQDDDPQLGNFQLVDGKIMVLDFERVMFDLSEDDNAHFMKVNSEDLALRYVDMQEYYLHQGSLEAA</sequence>
<reference evidence="1" key="1">
    <citation type="journal article" date="2023" name="Mol. Phylogenet. Evol.">
        <title>Genome-scale phylogeny and comparative genomics of the fungal order Sordariales.</title>
        <authorList>
            <person name="Hensen N."/>
            <person name="Bonometti L."/>
            <person name="Westerberg I."/>
            <person name="Brannstrom I.O."/>
            <person name="Guillou S."/>
            <person name="Cros-Aarteil S."/>
            <person name="Calhoun S."/>
            <person name="Haridas S."/>
            <person name="Kuo A."/>
            <person name="Mondo S."/>
            <person name="Pangilinan J."/>
            <person name="Riley R."/>
            <person name="LaButti K."/>
            <person name="Andreopoulos B."/>
            <person name="Lipzen A."/>
            <person name="Chen C."/>
            <person name="Yan M."/>
            <person name="Daum C."/>
            <person name="Ng V."/>
            <person name="Clum A."/>
            <person name="Steindorff A."/>
            <person name="Ohm R.A."/>
            <person name="Martin F."/>
            <person name="Silar P."/>
            <person name="Natvig D.O."/>
            <person name="Lalanne C."/>
            <person name="Gautier V."/>
            <person name="Ament-Velasquez S.L."/>
            <person name="Kruys A."/>
            <person name="Hutchinson M.I."/>
            <person name="Powell A.J."/>
            <person name="Barry K."/>
            <person name="Miller A.N."/>
            <person name="Grigoriev I.V."/>
            <person name="Debuchy R."/>
            <person name="Gladieux P."/>
            <person name="Hiltunen Thoren M."/>
            <person name="Johannesson H."/>
        </authorList>
    </citation>
    <scope>NUCLEOTIDE SEQUENCE</scope>
    <source>
        <strain evidence="1">CBS 532.94</strain>
    </source>
</reference>
<keyword evidence="1" id="KW-0808">Transferase</keyword>
<reference evidence="1" key="2">
    <citation type="submission" date="2023-05" db="EMBL/GenBank/DDBJ databases">
        <authorList>
            <consortium name="Lawrence Berkeley National Laboratory"/>
            <person name="Steindorff A."/>
            <person name="Hensen N."/>
            <person name="Bonometti L."/>
            <person name="Westerberg I."/>
            <person name="Brannstrom I.O."/>
            <person name="Guillou S."/>
            <person name="Cros-Aarteil S."/>
            <person name="Calhoun S."/>
            <person name="Haridas S."/>
            <person name="Kuo A."/>
            <person name="Mondo S."/>
            <person name="Pangilinan J."/>
            <person name="Riley R."/>
            <person name="Labutti K."/>
            <person name="Andreopoulos B."/>
            <person name="Lipzen A."/>
            <person name="Chen C."/>
            <person name="Yanf M."/>
            <person name="Daum C."/>
            <person name="Ng V."/>
            <person name="Clum A."/>
            <person name="Ohm R."/>
            <person name="Martin F."/>
            <person name="Silar P."/>
            <person name="Natvig D."/>
            <person name="Lalanne C."/>
            <person name="Gautier V."/>
            <person name="Ament-Velasquez S.L."/>
            <person name="Kruys A."/>
            <person name="Hutchinson M.I."/>
            <person name="Powell A.J."/>
            <person name="Barry K."/>
            <person name="Miller A.N."/>
            <person name="Grigoriev I.V."/>
            <person name="Debuchy R."/>
            <person name="Gladieux P."/>
            <person name="Thoren M.H."/>
            <person name="Johannesson H."/>
        </authorList>
    </citation>
    <scope>NUCLEOTIDE SEQUENCE</scope>
    <source>
        <strain evidence="1">CBS 532.94</strain>
    </source>
</reference>
<evidence type="ECO:0000313" key="2">
    <source>
        <dbReference type="Proteomes" id="UP001303760"/>
    </source>
</evidence>
<comment type="caution">
    <text evidence="1">The sequence shown here is derived from an EMBL/GenBank/DDBJ whole genome shotgun (WGS) entry which is preliminary data.</text>
</comment>
<dbReference type="GO" id="GO:0016301">
    <property type="term" value="F:kinase activity"/>
    <property type="evidence" value="ECO:0007669"/>
    <property type="project" value="UniProtKB-KW"/>
</dbReference>
<organism evidence="1 2">
    <name type="scientific">Achaetomium macrosporum</name>
    <dbReference type="NCBI Taxonomy" id="79813"/>
    <lineage>
        <taxon>Eukaryota</taxon>
        <taxon>Fungi</taxon>
        <taxon>Dikarya</taxon>
        <taxon>Ascomycota</taxon>
        <taxon>Pezizomycotina</taxon>
        <taxon>Sordariomycetes</taxon>
        <taxon>Sordariomycetidae</taxon>
        <taxon>Sordariales</taxon>
        <taxon>Chaetomiaceae</taxon>
        <taxon>Achaetomium</taxon>
    </lineage>
</organism>
<evidence type="ECO:0000313" key="1">
    <source>
        <dbReference type="EMBL" id="KAK4235943.1"/>
    </source>
</evidence>
<protein>
    <submittedName>
        <fullName evidence="1">Lipopolysaccharide core heptose(II) kinase RfaY</fullName>
    </submittedName>
</protein>